<dbReference type="Gene3D" id="1.25.40.190">
    <property type="entry name" value="Actin-related protein 2/3 complex subunit 5"/>
    <property type="match status" value="1"/>
</dbReference>
<dbReference type="Pfam" id="PF04699">
    <property type="entry name" value="P16-Arc"/>
    <property type="match status" value="1"/>
</dbReference>
<dbReference type="SUPFAM" id="SSF69103">
    <property type="entry name" value="Arp2/3 complex 16 kDa subunit ARPC5"/>
    <property type="match status" value="1"/>
</dbReference>
<name>A0A0H5R263_9EUKA</name>
<comment type="similarity">
    <text evidence="2 5">Belongs to the ARPC5 family.</text>
</comment>
<dbReference type="InterPro" id="IPR006789">
    <property type="entry name" value="ARPC5"/>
</dbReference>
<sequence>MDATSGIYDISQMEMKVEETRSILKVGAAKALLHAMSAPPFSSPDQVVKDLARDAVLECILAIRDEDVDNVIGSLSLDNQDLLLKYVYRGFAIGDSCNAILKWHAKIVERNGIGSIMRVLTQSKQTV</sequence>
<dbReference type="GO" id="GO:0030833">
    <property type="term" value="P:regulation of actin filament polymerization"/>
    <property type="evidence" value="ECO:0007669"/>
    <property type="project" value="InterPro"/>
</dbReference>
<comment type="function">
    <text evidence="5">Functions as component of the Arp2/3 complex which is involved in regulation of actin polymerization and together with an activating nucleation-promoting factor (NPF) mediates the formation of branched actin networks. Arp2/3 complex plays a critical role in the control of cell morphogenesis via the modulation of cell polarity development.</text>
</comment>
<evidence type="ECO:0000256" key="3">
    <source>
        <dbReference type="ARBA" id="ARBA00022490"/>
    </source>
</evidence>
<dbReference type="InterPro" id="IPR036743">
    <property type="entry name" value="ARPC5_sf"/>
</dbReference>
<evidence type="ECO:0000256" key="4">
    <source>
        <dbReference type="ARBA" id="ARBA00023212"/>
    </source>
</evidence>
<keyword evidence="4 5" id="KW-0206">Cytoskeleton</keyword>
<evidence type="ECO:0000256" key="1">
    <source>
        <dbReference type="ARBA" id="ARBA00004245"/>
    </source>
</evidence>
<organism evidence="6">
    <name type="scientific">Spongospora subterranea</name>
    <dbReference type="NCBI Taxonomy" id="70186"/>
    <lineage>
        <taxon>Eukaryota</taxon>
        <taxon>Sar</taxon>
        <taxon>Rhizaria</taxon>
        <taxon>Endomyxa</taxon>
        <taxon>Phytomyxea</taxon>
        <taxon>Plasmodiophorida</taxon>
        <taxon>Plasmodiophoridae</taxon>
        <taxon>Spongospora</taxon>
    </lineage>
</organism>
<dbReference type="GO" id="GO:0034314">
    <property type="term" value="P:Arp2/3 complex-mediated actin nucleation"/>
    <property type="evidence" value="ECO:0007669"/>
    <property type="project" value="InterPro"/>
</dbReference>
<comment type="subcellular location">
    <subcellularLocation>
        <location evidence="1">Cytoplasm</location>
        <location evidence="1">Cytoskeleton</location>
    </subcellularLocation>
</comment>
<reference evidence="6" key="1">
    <citation type="submission" date="2015-04" db="EMBL/GenBank/DDBJ databases">
        <title>The genome sequence of the plant pathogenic Rhizarian Plasmodiophora brassicae reveals insights in its biotrophic life cycle and the origin of chitin synthesis.</title>
        <authorList>
            <person name="Schwelm A."/>
            <person name="Fogelqvist J."/>
            <person name="Knaust A."/>
            <person name="Julke S."/>
            <person name="Lilja T."/>
            <person name="Dhandapani V."/>
            <person name="Bonilla-Rosso G."/>
            <person name="Karlsson M."/>
            <person name="Shevchenko A."/>
            <person name="Choi S.R."/>
            <person name="Kim H.G."/>
            <person name="Park J.Y."/>
            <person name="Lim Y.P."/>
            <person name="Ludwig-Muller J."/>
            <person name="Dixelius C."/>
        </authorList>
    </citation>
    <scope>NUCLEOTIDE SEQUENCE</scope>
    <source>
        <tissue evidence="6">Potato root galls</tissue>
    </source>
</reference>
<proteinExistence type="inferred from homology"/>
<keyword evidence="3" id="KW-0963">Cytoplasm</keyword>
<evidence type="ECO:0000313" key="6">
    <source>
        <dbReference type="EMBL" id="CRZ01959.1"/>
    </source>
</evidence>
<evidence type="ECO:0000256" key="2">
    <source>
        <dbReference type="ARBA" id="ARBA00006084"/>
    </source>
</evidence>
<accession>A0A0H5R263</accession>
<dbReference type="GO" id="GO:0005885">
    <property type="term" value="C:Arp2/3 protein complex"/>
    <property type="evidence" value="ECO:0007669"/>
    <property type="project" value="InterPro"/>
</dbReference>
<dbReference type="EMBL" id="HACM01001517">
    <property type="protein sequence ID" value="CRZ01959.1"/>
    <property type="molecule type" value="Transcribed_RNA"/>
</dbReference>
<evidence type="ECO:0000256" key="5">
    <source>
        <dbReference type="RuleBase" id="RU004301"/>
    </source>
</evidence>
<protein>
    <recommendedName>
        <fullName evidence="5">Actin-related protein 2/3 complex subunit 5</fullName>
    </recommendedName>
</protein>
<dbReference type="PANTHER" id="PTHR12644">
    <property type="entry name" value="ARP2/3 COMPLEX 16 KD SUBUNIT P16-ARC"/>
    <property type="match status" value="1"/>
</dbReference>
<dbReference type="AlphaFoldDB" id="A0A0H5R263"/>